<sequence length="516" mass="59238">MLLEMANTKYALFAALIHVSANSILAAPQYSSRPPRMRKFPEHLKFGVATAAYQIEGGWDAADKSPNIWDVFVRKPGTIKDNSTGDDACLSYYYHKRDIKMMKFLDVDFYRFSISWSRILPTGFTNKISEAGKDYYNNLINDLLKNGIEPIATIYHWDLPQSLQDLGGWTSPNVVDWFGEYARVLYQLFGDRVKTWITLNEPKQFGVFGYGTSRFAPGIDAKGIGEYLAVKNLLLAHARAWHIYNDEFRSIQKGKCGITIATDFREGVTNSPEDVEAGEIAMDFEVGLYSHPIFSTEGGYPPRVIHRVAQKSKEQGYHKSRLPELSPEEIKYIRGTSDFYGFNHYSTRFYTTENYKKGTFPIPSYDDDIGAVGTYLDYERGAVIHTTVVPKGIRKALKWVKDTCNDPQIMITENGFSTFKGLNDSRRINYFIKYLDNILDSIELDKCNVVSYTAWSLMDNFEWDSGLITKFGLFETDYESKEKTRRARDSAFWYRHLLATRTLDPNYIVQRDDIAF</sequence>
<comment type="caution">
    <text evidence="1">The sequence shown here is derived from an EMBL/GenBank/DDBJ whole genome shotgun (WGS) entry which is preliminary data.</text>
</comment>
<keyword evidence="2" id="KW-1185">Reference proteome</keyword>
<evidence type="ECO:0000313" key="1">
    <source>
        <dbReference type="EMBL" id="KAJ0170851.1"/>
    </source>
</evidence>
<dbReference type="Proteomes" id="UP000824533">
    <property type="component" value="Linkage Group LG26"/>
</dbReference>
<name>A0ACC1CGY4_9NEOP</name>
<organism evidence="1 2">
    <name type="scientific">Dendrolimus kikuchii</name>
    <dbReference type="NCBI Taxonomy" id="765133"/>
    <lineage>
        <taxon>Eukaryota</taxon>
        <taxon>Metazoa</taxon>
        <taxon>Ecdysozoa</taxon>
        <taxon>Arthropoda</taxon>
        <taxon>Hexapoda</taxon>
        <taxon>Insecta</taxon>
        <taxon>Pterygota</taxon>
        <taxon>Neoptera</taxon>
        <taxon>Endopterygota</taxon>
        <taxon>Lepidoptera</taxon>
        <taxon>Glossata</taxon>
        <taxon>Ditrysia</taxon>
        <taxon>Bombycoidea</taxon>
        <taxon>Lasiocampidae</taxon>
        <taxon>Dendrolimus</taxon>
    </lineage>
</organism>
<accession>A0ACC1CGY4</accession>
<evidence type="ECO:0000313" key="2">
    <source>
        <dbReference type="Proteomes" id="UP000824533"/>
    </source>
</evidence>
<reference evidence="1 2" key="1">
    <citation type="journal article" date="2021" name="Front. Genet.">
        <title>Chromosome-Level Genome Assembly Reveals Significant Gene Expansion in the Toll and IMD Signaling Pathways of Dendrolimus kikuchii.</title>
        <authorList>
            <person name="Zhou J."/>
            <person name="Wu P."/>
            <person name="Xiong Z."/>
            <person name="Liu N."/>
            <person name="Zhao N."/>
            <person name="Ji M."/>
            <person name="Qiu Y."/>
            <person name="Yang B."/>
        </authorList>
    </citation>
    <scope>NUCLEOTIDE SEQUENCE [LARGE SCALE GENOMIC DNA]</scope>
    <source>
        <strain evidence="1">Ann1</strain>
    </source>
</reference>
<dbReference type="EMBL" id="CM034412">
    <property type="protein sequence ID" value="KAJ0170851.1"/>
    <property type="molecule type" value="Genomic_DNA"/>
</dbReference>
<proteinExistence type="predicted"/>
<protein>
    <submittedName>
        <fullName evidence="1">Uncharacterized protein</fullName>
    </submittedName>
</protein>
<gene>
    <name evidence="1" type="ORF">K1T71_013623</name>
</gene>